<dbReference type="Gene3D" id="1.50.10.10">
    <property type="match status" value="1"/>
</dbReference>
<dbReference type="InterPro" id="IPR011013">
    <property type="entry name" value="Gal_mutarotase_sf_dom"/>
</dbReference>
<dbReference type="Pfam" id="PF09137">
    <property type="entry name" value="Glucodextran_N"/>
    <property type="match status" value="1"/>
</dbReference>
<dbReference type="PANTHER" id="PTHR31616:SF0">
    <property type="entry name" value="GLUCAN 1,4-ALPHA-GLUCOSIDASE"/>
    <property type="match status" value="1"/>
</dbReference>
<keyword evidence="4" id="KW-0378">Hydrolase</keyword>
<organism evidence="4 5">
    <name type="scientific">Haloferax profundi</name>
    <dbReference type="NCBI Taxonomy" id="1544718"/>
    <lineage>
        <taxon>Archaea</taxon>
        <taxon>Methanobacteriati</taxon>
        <taxon>Methanobacteriota</taxon>
        <taxon>Stenosarchaea group</taxon>
        <taxon>Halobacteria</taxon>
        <taxon>Halobacteriales</taxon>
        <taxon>Haloferacaceae</taxon>
        <taxon>Haloferax</taxon>
    </lineage>
</organism>
<reference evidence="4 5" key="1">
    <citation type="submission" date="2015-12" db="EMBL/GenBank/DDBJ databases">
        <title>Haloferax profundi sp. nov. isolated from the Discovery deep brine-seawater interface in the Red Sea.</title>
        <authorList>
            <person name="Zhang G."/>
            <person name="Stingl U."/>
            <person name="Rashid M."/>
        </authorList>
    </citation>
    <scope>NUCLEOTIDE SEQUENCE [LARGE SCALE GENOMIC DNA]</scope>
    <source>
        <strain evidence="4 5">SB29</strain>
    </source>
</reference>
<gene>
    <name evidence="4" type="ORF">AUR66_13380</name>
</gene>
<dbReference type="InterPro" id="IPR014718">
    <property type="entry name" value="GH-type_carb-bd"/>
</dbReference>
<accession>A0A0W1SPN5</accession>
<dbReference type="GO" id="GO:0030246">
    <property type="term" value="F:carbohydrate binding"/>
    <property type="evidence" value="ECO:0007669"/>
    <property type="project" value="InterPro"/>
</dbReference>
<dbReference type="GO" id="GO:0005975">
    <property type="term" value="P:carbohydrate metabolic process"/>
    <property type="evidence" value="ECO:0007669"/>
    <property type="project" value="InterPro"/>
</dbReference>
<dbReference type="RefSeq" id="WP_058572013.1">
    <property type="nucleotide sequence ID" value="NZ_LOPV01000159.1"/>
</dbReference>
<sequence length="683" mass="75943">MIHGERDTPPSDKDAIVSAPRGVGKTVLATVNQYPSVHNRGCHGALVEETSAFRSDIEQFSDLHVLLWDADLQQVLDVREDAVASSVTYANSRVPELHLENTFRFVSGYEATLSQDLLVAVDDPALLVRNHVAFDDPNEHTIYTLVNFGIEDVLGIDGVDEAYYAHENGVDFIVAYDFERFVALAQRRPSTDDSTFHGHRVGIQNRSTGDQRSAWAEIYEDEDGWLTPNDVATGRVDAGVGLHVGHEQDVSWATGIGFGTTHSEAISAATNVLDAGYDSIRSSFHEAWEDWHEAVRDGPTGDAVADRMYDLSMTSMKCVQDPRGPMIAGAFKPRHFEYKFVWPRDQVILIQALLAAEATKEARDALAWLDSVQIDDGVRGPRGIQRGGTWWQNYFVDGTAHWRELQLDQVGGPIYAHWLTWRETDDDDVLDAHYDMSRRAAEFLLGWDNEWGFPNKHQDTWEEVWGHTTAGSAAAIAGLRCMAELADATGDDEFAGRCREQATVWAENVDTYCFKHDTPYGDHYVTADAPEGGEQPPPDHRPDAAAFMAVWPWNVVSATHPPMQSTVRLADEEWWRADGTPCVDRYPGDDYTPTGTVEDGGWPLCEAYADMVRWLGGVDDDAVSDHIFDHAEKWATAAGLLPERIDGNGNVRWNSNLQWAQATFVLLTESHVRGVPFGMAPDG</sequence>
<dbReference type="SUPFAM" id="SSF48208">
    <property type="entry name" value="Six-hairpin glycosidases"/>
    <property type="match status" value="1"/>
</dbReference>
<evidence type="ECO:0000259" key="2">
    <source>
        <dbReference type="Pfam" id="PF00723"/>
    </source>
</evidence>
<dbReference type="AlphaFoldDB" id="A0A0W1SPN5"/>
<comment type="similarity">
    <text evidence="1">Belongs to the glycosyl hydrolase 15 family.</text>
</comment>
<name>A0A0W1SPN5_9EURY</name>
<dbReference type="Proteomes" id="UP000053157">
    <property type="component" value="Unassembled WGS sequence"/>
</dbReference>
<evidence type="ECO:0000259" key="3">
    <source>
        <dbReference type="Pfam" id="PF09137"/>
    </source>
</evidence>
<dbReference type="InterPro" id="IPR015220">
    <property type="entry name" value="Glucodextranase_N"/>
</dbReference>
<dbReference type="Gene3D" id="2.70.98.10">
    <property type="match status" value="1"/>
</dbReference>
<dbReference type="InterPro" id="IPR008928">
    <property type="entry name" value="6-hairpin_glycosidase_sf"/>
</dbReference>
<evidence type="ECO:0000313" key="4">
    <source>
        <dbReference type="EMBL" id="KTG27735.1"/>
    </source>
</evidence>
<feature type="domain" description="GH15-like" evidence="2">
    <location>
        <begin position="308"/>
        <end position="519"/>
    </location>
</feature>
<dbReference type="EMBL" id="LOPV01000159">
    <property type="protein sequence ID" value="KTG27735.1"/>
    <property type="molecule type" value="Genomic_DNA"/>
</dbReference>
<dbReference type="InterPro" id="IPR012341">
    <property type="entry name" value="6hp_glycosidase-like_sf"/>
</dbReference>
<proteinExistence type="inferred from homology"/>
<dbReference type="GO" id="GO:0004553">
    <property type="term" value="F:hydrolase activity, hydrolyzing O-glycosyl compounds"/>
    <property type="evidence" value="ECO:0007669"/>
    <property type="project" value="UniProtKB-ARBA"/>
</dbReference>
<keyword evidence="5" id="KW-1185">Reference proteome</keyword>
<comment type="caution">
    <text evidence="4">The sequence shown here is derived from an EMBL/GenBank/DDBJ whole genome shotgun (WGS) entry which is preliminary data.</text>
</comment>
<feature type="domain" description="Glucodextranase N-terminal" evidence="3">
    <location>
        <begin position="46"/>
        <end position="292"/>
    </location>
</feature>
<evidence type="ECO:0000313" key="5">
    <source>
        <dbReference type="Proteomes" id="UP000053157"/>
    </source>
</evidence>
<dbReference type="InterPro" id="IPR011613">
    <property type="entry name" value="GH15-like"/>
</dbReference>
<dbReference type="PANTHER" id="PTHR31616">
    <property type="entry name" value="TREHALASE"/>
    <property type="match status" value="1"/>
</dbReference>
<dbReference type="Pfam" id="PF00723">
    <property type="entry name" value="Glyco_hydro_15"/>
    <property type="match status" value="1"/>
</dbReference>
<dbReference type="SUPFAM" id="SSF74650">
    <property type="entry name" value="Galactose mutarotase-like"/>
    <property type="match status" value="1"/>
</dbReference>
<protein>
    <submittedName>
        <fullName evidence="4">Glycoside hydrolase family 15</fullName>
    </submittedName>
</protein>
<evidence type="ECO:0000256" key="1">
    <source>
        <dbReference type="ARBA" id="ARBA00006188"/>
    </source>
</evidence>
<dbReference type="OrthoDB" id="36362at2157"/>